<protein>
    <recommendedName>
        <fullName evidence="1">BTB domain-containing protein</fullName>
    </recommendedName>
</protein>
<dbReference type="PROSITE" id="PS50097">
    <property type="entry name" value="BTB"/>
    <property type="match status" value="2"/>
</dbReference>
<dbReference type="InterPro" id="IPR000210">
    <property type="entry name" value="BTB/POZ_dom"/>
</dbReference>
<sequence length="501" mass="58403">MSDYIYSSEYLFQKFPKLIWKKEIESEETLPKKLHFTLNRRLRWEVDLIFNHLYKKTSPCILAIVRCHNSYEGPFECEAIPSISIKHKGVCVRSIELLWGKLTNQNNKAVCVALRRQPQQFPFHVKFRIDIKRAKVTVVDPFKINPYLIDVVFNIEGKRVPSNRTMLAMHSPVFRKMFSENPQNEIVLENVKLDHFMYLHNMIIPLNVPIVLGEVGEILGLARQFEMKMLMKKCLEEVDLIFNHSYKKVIPCVLVIVRCYNPFGTAFECQAQPHLVCTGEFQGQLFSCTKSVSANFCHDKLLYHGLLIRVFQWAPGKSSFPGDLETSRIFNKKIPPEKENFSMELNFGIDIKSAKVTVADPFKINPYLIDVVFNIEGKRVPSNRTMLAMHSPVFRKMFSENPQNEIVLENVKLDHFMYLHNMIIPLNVPIIPSEVEGLLTLAEKFQMDQVRKKCINFIINLIKSDQLTLFEKLRISNLHRRNEPRRAGRVSICVWLRLITF</sequence>
<evidence type="ECO:0000259" key="1">
    <source>
        <dbReference type="PROSITE" id="PS50097"/>
    </source>
</evidence>
<dbReference type="Gene3D" id="3.30.710.10">
    <property type="entry name" value="Potassium Channel Kv1.1, Chain A"/>
    <property type="match status" value="2"/>
</dbReference>
<proteinExistence type="predicted"/>
<name>A0A8S1F242_9PELO</name>
<comment type="caution">
    <text evidence="2">The sequence shown here is derived from an EMBL/GenBank/DDBJ whole genome shotgun (WGS) entry which is preliminary data.</text>
</comment>
<evidence type="ECO:0000313" key="3">
    <source>
        <dbReference type="Proteomes" id="UP000494206"/>
    </source>
</evidence>
<dbReference type="Pfam" id="PF00651">
    <property type="entry name" value="BTB"/>
    <property type="match status" value="2"/>
</dbReference>
<dbReference type="SUPFAM" id="SSF54695">
    <property type="entry name" value="POZ domain"/>
    <property type="match status" value="2"/>
</dbReference>
<organism evidence="2 3">
    <name type="scientific">Caenorhabditis bovis</name>
    <dbReference type="NCBI Taxonomy" id="2654633"/>
    <lineage>
        <taxon>Eukaryota</taxon>
        <taxon>Metazoa</taxon>
        <taxon>Ecdysozoa</taxon>
        <taxon>Nematoda</taxon>
        <taxon>Chromadorea</taxon>
        <taxon>Rhabditida</taxon>
        <taxon>Rhabditina</taxon>
        <taxon>Rhabditomorpha</taxon>
        <taxon>Rhabditoidea</taxon>
        <taxon>Rhabditidae</taxon>
        <taxon>Peloderinae</taxon>
        <taxon>Caenorhabditis</taxon>
    </lineage>
</organism>
<dbReference type="AlphaFoldDB" id="A0A8S1F242"/>
<feature type="domain" description="BTB" evidence="1">
    <location>
        <begin position="149"/>
        <end position="212"/>
    </location>
</feature>
<reference evidence="2 3" key="1">
    <citation type="submission" date="2020-04" db="EMBL/GenBank/DDBJ databases">
        <authorList>
            <person name="Laetsch R D."/>
            <person name="Stevens L."/>
            <person name="Kumar S."/>
            <person name="Blaxter L. M."/>
        </authorList>
    </citation>
    <scope>NUCLEOTIDE SEQUENCE [LARGE SCALE GENOMIC DNA]</scope>
</reference>
<feature type="domain" description="BTB" evidence="1">
    <location>
        <begin position="369"/>
        <end position="432"/>
    </location>
</feature>
<dbReference type="Proteomes" id="UP000494206">
    <property type="component" value="Unassembled WGS sequence"/>
</dbReference>
<dbReference type="InterPro" id="IPR011333">
    <property type="entry name" value="SKP1/BTB/POZ_sf"/>
</dbReference>
<evidence type="ECO:0000313" key="2">
    <source>
        <dbReference type="EMBL" id="CAB3404549.1"/>
    </source>
</evidence>
<dbReference type="PANTHER" id="PTHR22744">
    <property type="entry name" value="HELIX LOOP HELIX PROTEIN 21-RELATED"/>
    <property type="match status" value="1"/>
</dbReference>
<gene>
    <name evidence="2" type="ORF">CBOVIS_LOCUS6865</name>
</gene>
<accession>A0A8S1F242</accession>
<dbReference type="CDD" id="cd18186">
    <property type="entry name" value="BTB_POZ_ZBTB_KLHL-like"/>
    <property type="match status" value="2"/>
</dbReference>
<dbReference type="EMBL" id="CADEPM010000004">
    <property type="protein sequence ID" value="CAB3404549.1"/>
    <property type="molecule type" value="Genomic_DNA"/>
</dbReference>
<dbReference type="PANTHER" id="PTHR22744:SF17">
    <property type="entry name" value="BTB DOMAIN-CONTAINING PROTEIN"/>
    <property type="match status" value="1"/>
</dbReference>
<dbReference type="OrthoDB" id="5911446at2759"/>
<keyword evidence="3" id="KW-1185">Reference proteome</keyword>
<dbReference type="SMART" id="SM00225">
    <property type="entry name" value="BTB"/>
    <property type="match status" value="2"/>
</dbReference>